<dbReference type="FunCoup" id="A2D746">
    <property type="interactions" value="700"/>
</dbReference>
<gene>
    <name evidence="2" type="ORF">TVAG_118990</name>
</gene>
<dbReference type="VEuPathDB" id="TrichDB:TVAGG3_0991640"/>
<dbReference type="PANTHER" id="PTHR21737:SF4">
    <property type="entry name" value="SPLICING FACTOR CACTIN"/>
    <property type="match status" value="1"/>
</dbReference>
<evidence type="ECO:0000313" key="2">
    <source>
        <dbReference type="EMBL" id="EAY23563.1"/>
    </source>
</evidence>
<dbReference type="RefSeq" id="XP_001276811.1">
    <property type="nucleotide sequence ID" value="XM_001276810.1"/>
</dbReference>
<proteinExistence type="predicted"/>
<reference evidence="2" key="1">
    <citation type="submission" date="2006-10" db="EMBL/GenBank/DDBJ databases">
        <authorList>
            <person name="Amadeo P."/>
            <person name="Zhao Q."/>
            <person name="Wortman J."/>
            <person name="Fraser-Liggett C."/>
            <person name="Carlton J."/>
        </authorList>
    </citation>
    <scope>NUCLEOTIDE SEQUENCE</scope>
    <source>
        <strain evidence="2">G3</strain>
    </source>
</reference>
<dbReference type="GO" id="GO:0005737">
    <property type="term" value="C:cytoplasm"/>
    <property type="evidence" value="ECO:0000318"/>
    <property type="project" value="GO_Central"/>
</dbReference>
<protein>
    <recommendedName>
        <fullName evidence="1">Splicing factor Cactin C-terminal domain-containing protein</fullName>
    </recommendedName>
</protein>
<feature type="domain" description="Splicing factor Cactin C-terminal" evidence="1">
    <location>
        <begin position="293"/>
        <end position="421"/>
    </location>
</feature>
<dbReference type="STRING" id="5722.A2D746"/>
<evidence type="ECO:0000259" key="1">
    <source>
        <dbReference type="Pfam" id="PF09732"/>
    </source>
</evidence>
<dbReference type="SMART" id="SM01050">
    <property type="entry name" value="CactinC_cactus"/>
    <property type="match status" value="1"/>
</dbReference>
<accession>A2D746</accession>
<sequence length="429" mass="51529">MAEETPLIFQNDEDLNRERLIKGSVRRLKEERPNLFDNFFINWEGAYDKNITHENEANWYPSICSPYILLDTEGVKKYLELNYPRNVPAEDIETLISNVECFVTNAHDYWYYIKLFLEFRSEEVEENLITPFNEDIIHITDISVDELEALFHTFALQQKFDIEDHAEFYKQLFHRMKFLLSTAWLDRYHNNLLKKTIKLLPKRELAKFEEGDVSFLTKTQKKFKQRLLMQENGQKMFNHFSRRYFDARRHIQSEHPTKLMPQLSIEGMQYWGDEEVEFNDTIQLKLKVKDGSMVIPDFEAVQYMGYDWNVHKRQKYDPDHPPPKSIRGYCFRIYYPALADKVCSPPRYRLCPEYLDPNEPVPDPNYRYTAILFEAEKPYLPICFRIVDKQWDERRTGGIRRSFIQGVFTFQITFVASLYYKGYIPEQLY</sequence>
<dbReference type="GO" id="GO:0005681">
    <property type="term" value="C:spliceosomal complex"/>
    <property type="evidence" value="ECO:0000318"/>
    <property type="project" value="GO_Central"/>
</dbReference>
<dbReference type="InterPro" id="IPR019134">
    <property type="entry name" value="Cactin_C"/>
</dbReference>
<evidence type="ECO:0000313" key="3">
    <source>
        <dbReference type="Proteomes" id="UP000001542"/>
    </source>
</evidence>
<dbReference type="Proteomes" id="UP000001542">
    <property type="component" value="Unassembled WGS sequence"/>
</dbReference>
<dbReference type="KEGG" id="tva:4720802"/>
<dbReference type="VEuPathDB" id="TrichDB:TVAG_118990"/>
<dbReference type="AlphaFoldDB" id="A2D746"/>
<organism evidence="2 3">
    <name type="scientific">Trichomonas vaginalis (strain ATCC PRA-98 / G3)</name>
    <dbReference type="NCBI Taxonomy" id="412133"/>
    <lineage>
        <taxon>Eukaryota</taxon>
        <taxon>Metamonada</taxon>
        <taxon>Parabasalia</taxon>
        <taxon>Trichomonadida</taxon>
        <taxon>Trichomonadidae</taxon>
        <taxon>Trichomonas</taxon>
    </lineage>
</organism>
<keyword evidence="3" id="KW-1185">Reference proteome</keyword>
<dbReference type="Pfam" id="PF09732">
    <property type="entry name" value="CactinC_cactus"/>
    <property type="match status" value="1"/>
</dbReference>
<dbReference type="GO" id="GO:0045292">
    <property type="term" value="P:mRNA cis splicing, via spliceosome"/>
    <property type="evidence" value="ECO:0000318"/>
    <property type="project" value="GO_Central"/>
</dbReference>
<dbReference type="InParanoid" id="A2D746"/>
<dbReference type="OrthoDB" id="265955at2759"/>
<dbReference type="EMBL" id="DS113177">
    <property type="protein sequence ID" value="EAY23563.1"/>
    <property type="molecule type" value="Genomic_DNA"/>
</dbReference>
<dbReference type="PANTHER" id="PTHR21737">
    <property type="entry name" value="POLYGLUTAMINE BINDING PROTEIN 1/MARVEL MEMBRANE-ASSOCIATING DOMAIN CONTAINING 3"/>
    <property type="match status" value="1"/>
</dbReference>
<dbReference type="SMR" id="A2D746"/>
<dbReference type="eggNOG" id="KOG2370">
    <property type="taxonomic scope" value="Eukaryota"/>
</dbReference>
<reference evidence="2" key="2">
    <citation type="journal article" date="2007" name="Science">
        <title>Draft genome sequence of the sexually transmitted pathogen Trichomonas vaginalis.</title>
        <authorList>
            <person name="Carlton J.M."/>
            <person name="Hirt R.P."/>
            <person name="Silva J.C."/>
            <person name="Delcher A.L."/>
            <person name="Schatz M."/>
            <person name="Zhao Q."/>
            <person name="Wortman J.R."/>
            <person name="Bidwell S.L."/>
            <person name="Alsmark U.C.M."/>
            <person name="Besteiro S."/>
            <person name="Sicheritz-Ponten T."/>
            <person name="Noel C.J."/>
            <person name="Dacks J.B."/>
            <person name="Foster P.G."/>
            <person name="Simillion C."/>
            <person name="Van de Peer Y."/>
            <person name="Miranda-Saavedra D."/>
            <person name="Barton G.J."/>
            <person name="Westrop G.D."/>
            <person name="Mueller S."/>
            <person name="Dessi D."/>
            <person name="Fiori P.L."/>
            <person name="Ren Q."/>
            <person name="Paulsen I."/>
            <person name="Zhang H."/>
            <person name="Bastida-Corcuera F.D."/>
            <person name="Simoes-Barbosa A."/>
            <person name="Brown M.T."/>
            <person name="Hayes R.D."/>
            <person name="Mukherjee M."/>
            <person name="Okumura C.Y."/>
            <person name="Schneider R."/>
            <person name="Smith A.J."/>
            <person name="Vanacova S."/>
            <person name="Villalvazo M."/>
            <person name="Haas B.J."/>
            <person name="Pertea M."/>
            <person name="Feldblyum T.V."/>
            <person name="Utterback T.R."/>
            <person name="Shu C.L."/>
            <person name="Osoegawa K."/>
            <person name="de Jong P.J."/>
            <person name="Hrdy I."/>
            <person name="Horvathova L."/>
            <person name="Zubacova Z."/>
            <person name="Dolezal P."/>
            <person name="Malik S.B."/>
            <person name="Logsdon J.M. Jr."/>
            <person name="Henze K."/>
            <person name="Gupta A."/>
            <person name="Wang C.C."/>
            <person name="Dunne R.L."/>
            <person name="Upcroft J.A."/>
            <person name="Upcroft P."/>
            <person name="White O."/>
            <person name="Salzberg S.L."/>
            <person name="Tang P."/>
            <person name="Chiu C.-H."/>
            <person name="Lee Y.-S."/>
            <person name="Embley T.M."/>
            <person name="Coombs G.H."/>
            <person name="Mottram J.C."/>
            <person name="Tachezy J."/>
            <person name="Fraser-Liggett C.M."/>
            <person name="Johnson P.J."/>
        </authorList>
    </citation>
    <scope>NUCLEOTIDE SEQUENCE [LARGE SCALE GENOMIC DNA]</scope>
    <source>
        <strain evidence="2">G3</strain>
    </source>
</reference>
<name>A2D746_TRIV3</name>